<accession>A0AAD1Z588</accession>
<evidence type="ECO:0000313" key="2">
    <source>
        <dbReference type="Proteomes" id="UP000834106"/>
    </source>
</evidence>
<reference evidence="1" key="1">
    <citation type="submission" date="2023-05" db="EMBL/GenBank/DDBJ databases">
        <authorList>
            <person name="Huff M."/>
        </authorList>
    </citation>
    <scope>NUCLEOTIDE SEQUENCE</scope>
</reference>
<organism evidence="1 2">
    <name type="scientific">Fraxinus pennsylvanica</name>
    <dbReference type="NCBI Taxonomy" id="56036"/>
    <lineage>
        <taxon>Eukaryota</taxon>
        <taxon>Viridiplantae</taxon>
        <taxon>Streptophyta</taxon>
        <taxon>Embryophyta</taxon>
        <taxon>Tracheophyta</taxon>
        <taxon>Spermatophyta</taxon>
        <taxon>Magnoliopsida</taxon>
        <taxon>eudicotyledons</taxon>
        <taxon>Gunneridae</taxon>
        <taxon>Pentapetalae</taxon>
        <taxon>asterids</taxon>
        <taxon>lamiids</taxon>
        <taxon>Lamiales</taxon>
        <taxon>Oleaceae</taxon>
        <taxon>Oleeae</taxon>
        <taxon>Fraxinus</taxon>
    </lineage>
</organism>
<dbReference type="Proteomes" id="UP000834106">
    <property type="component" value="Chromosome 6"/>
</dbReference>
<dbReference type="AlphaFoldDB" id="A0AAD1Z588"/>
<dbReference type="Gene3D" id="3.50.7.10">
    <property type="entry name" value="GroEL"/>
    <property type="match status" value="1"/>
</dbReference>
<sequence>MIYVTKFCRSRCVSFPVDKVLGSCELFEERQVENERFNIFSGCSSGCTATRILRGGVDGWCRRLKYLLHTVELHSSNLNKITNRASVKCEGVLETFATLSILIPVERWRNAGVRMIDVGVPRVF</sequence>
<proteinExistence type="predicted"/>
<dbReference type="SUPFAM" id="SSF52029">
    <property type="entry name" value="GroEL apical domain-like"/>
    <property type="match status" value="1"/>
</dbReference>
<dbReference type="InterPro" id="IPR027409">
    <property type="entry name" value="GroEL-like_apical_dom_sf"/>
</dbReference>
<keyword evidence="2" id="KW-1185">Reference proteome</keyword>
<gene>
    <name evidence="1" type="ORF">FPE_LOCUS10886</name>
</gene>
<name>A0AAD1Z588_9LAMI</name>
<evidence type="ECO:0000313" key="1">
    <source>
        <dbReference type="EMBL" id="CAI9763456.1"/>
    </source>
</evidence>
<dbReference type="InterPro" id="IPR027410">
    <property type="entry name" value="TCP-1-like_intermed_sf"/>
</dbReference>
<protein>
    <submittedName>
        <fullName evidence="1">Uncharacterized protein</fullName>
    </submittedName>
</protein>
<dbReference type="Gene3D" id="3.30.260.10">
    <property type="entry name" value="TCP-1-like chaperonin intermediate domain"/>
    <property type="match status" value="1"/>
</dbReference>
<dbReference type="EMBL" id="OU503041">
    <property type="protein sequence ID" value="CAI9763456.1"/>
    <property type="molecule type" value="Genomic_DNA"/>
</dbReference>